<evidence type="ECO:0000256" key="1">
    <source>
        <dbReference type="ARBA" id="ARBA00008072"/>
    </source>
</evidence>
<evidence type="ECO:0000313" key="4">
    <source>
        <dbReference type="EMBL" id="KIW15246.1"/>
    </source>
</evidence>
<dbReference type="InterPro" id="IPR011032">
    <property type="entry name" value="GroES-like_sf"/>
</dbReference>
<dbReference type="InterPro" id="IPR013154">
    <property type="entry name" value="ADH-like_N"/>
</dbReference>
<dbReference type="InterPro" id="IPR047122">
    <property type="entry name" value="Trans-enoyl_RdTase-like"/>
</dbReference>
<reference evidence="4 5" key="1">
    <citation type="submission" date="2015-01" db="EMBL/GenBank/DDBJ databases">
        <title>The Genome Sequence of Exophiala spinifera CBS89968.</title>
        <authorList>
            <consortium name="The Broad Institute Genomics Platform"/>
            <person name="Cuomo C."/>
            <person name="de Hoog S."/>
            <person name="Gorbushina A."/>
            <person name="Stielow B."/>
            <person name="Teixiera M."/>
            <person name="Abouelleil A."/>
            <person name="Chapman S.B."/>
            <person name="Priest M."/>
            <person name="Young S.K."/>
            <person name="Wortman J."/>
            <person name="Nusbaum C."/>
            <person name="Birren B."/>
        </authorList>
    </citation>
    <scope>NUCLEOTIDE SEQUENCE [LARGE SCALE GENOMIC DNA]</scope>
    <source>
        <strain evidence="4 5">CBS 89968</strain>
    </source>
</reference>
<keyword evidence="2" id="KW-0560">Oxidoreductase</keyword>
<comment type="similarity">
    <text evidence="1">Belongs to the zinc-containing alcohol dehydrogenase family.</text>
</comment>
<dbReference type="InterPro" id="IPR020843">
    <property type="entry name" value="ER"/>
</dbReference>
<dbReference type="PANTHER" id="PTHR45348:SF5">
    <property type="entry name" value="OXIDOREDUCTASE, PUTATIVE (AFU_ORTHOLOGUE AFUA_8G01420)-RELATED"/>
    <property type="match status" value="1"/>
</dbReference>
<dbReference type="SMART" id="SM00829">
    <property type="entry name" value="PKS_ER"/>
    <property type="match status" value="1"/>
</dbReference>
<dbReference type="VEuPathDB" id="FungiDB:PV08_05291"/>
<dbReference type="SUPFAM" id="SSF50129">
    <property type="entry name" value="GroES-like"/>
    <property type="match status" value="1"/>
</dbReference>
<dbReference type="PANTHER" id="PTHR45348">
    <property type="entry name" value="HYPOTHETICAL OXIDOREDUCTASE (EUROFUNG)"/>
    <property type="match status" value="1"/>
</dbReference>
<dbReference type="Gene3D" id="3.90.180.10">
    <property type="entry name" value="Medium-chain alcohol dehydrogenases, catalytic domain"/>
    <property type="match status" value="1"/>
</dbReference>
<dbReference type="OrthoDB" id="3233595at2759"/>
<dbReference type="InterPro" id="IPR036291">
    <property type="entry name" value="NAD(P)-bd_dom_sf"/>
</dbReference>
<dbReference type="HOGENOM" id="CLU_026673_16_0_1"/>
<evidence type="ECO:0000259" key="3">
    <source>
        <dbReference type="SMART" id="SM00829"/>
    </source>
</evidence>
<sequence>MKEAFVSPDLSVTIRESAIPEPGPAEILVKVICSGCNPKDWKYPAYSGATVNSGDDVAGEVVRVGGDVYEFRAGDRVAGMHIMRTRGGSFAEYAILPASTTFHLPNTVSFEEAATIPLAALTASVALYHNLRLPYPWEQSTKRTPVLIYGGTSAIGTFAIKLALRSNIHPLIIVAGQSRDTLGKLLQESQGDAIIDYREGPSAVAENMQKALKAANAGPAYHAFDAISEGGSFQTLSKVLAPQGHITVVLPEADYSSIPSPITTSLTYVGVVHTGAPALSALKGINSVAEGDGKDVGFIFSRLFGRGLAEGWFSPHAHRMVPRGLDGLSDALQSLKGGKARAVKYIIRPQDTVKQ</sequence>
<dbReference type="Gene3D" id="3.40.50.720">
    <property type="entry name" value="NAD(P)-binding Rossmann-like Domain"/>
    <property type="match status" value="1"/>
</dbReference>
<dbReference type="RefSeq" id="XP_016235462.1">
    <property type="nucleotide sequence ID" value="XM_016379635.1"/>
</dbReference>
<evidence type="ECO:0000313" key="5">
    <source>
        <dbReference type="Proteomes" id="UP000053328"/>
    </source>
</evidence>
<dbReference type="GO" id="GO:0016651">
    <property type="term" value="F:oxidoreductase activity, acting on NAD(P)H"/>
    <property type="evidence" value="ECO:0007669"/>
    <property type="project" value="InterPro"/>
</dbReference>
<dbReference type="Proteomes" id="UP000053328">
    <property type="component" value="Unassembled WGS sequence"/>
</dbReference>
<organism evidence="4 5">
    <name type="scientific">Exophiala spinifera</name>
    <dbReference type="NCBI Taxonomy" id="91928"/>
    <lineage>
        <taxon>Eukaryota</taxon>
        <taxon>Fungi</taxon>
        <taxon>Dikarya</taxon>
        <taxon>Ascomycota</taxon>
        <taxon>Pezizomycotina</taxon>
        <taxon>Eurotiomycetes</taxon>
        <taxon>Chaetothyriomycetidae</taxon>
        <taxon>Chaetothyriales</taxon>
        <taxon>Herpotrichiellaceae</taxon>
        <taxon>Exophiala</taxon>
    </lineage>
</organism>
<evidence type="ECO:0000256" key="2">
    <source>
        <dbReference type="ARBA" id="ARBA00023002"/>
    </source>
</evidence>
<proteinExistence type="inferred from homology"/>
<dbReference type="STRING" id="91928.A0A0D1YJT9"/>
<dbReference type="EMBL" id="KN847495">
    <property type="protein sequence ID" value="KIW15246.1"/>
    <property type="molecule type" value="Genomic_DNA"/>
</dbReference>
<dbReference type="Pfam" id="PF08240">
    <property type="entry name" value="ADH_N"/>
    <property type="match status" value="1"/>
</dbReference>
<dbReference type="AlphaFoldDB" id="A0A0D1YJT9"/>
<dbReference type="SUPFAM" id="SSF51735">
    <property type="entry name" value="NAD(P)-binding Rossmann-fold domains"/>
    <property type="match status" value="1"/>
</dbReference>
<keyword evidence="5" id="KW-1185">Reference proteome</keyword>
<accession>A0A0D1YJT9</accession>
<dbReference type="CDD" id="cd08249">
    <property type="entry name" value="enoyl_reductase_like"/>
    <property type="match status" value="1"/>
</dbReference>
<dbReference type="GeneID" id="27332374"/>
<feature type="domain" description="Enoyl reductase (ER)" evidence="3">
    <location>
        <begin position="9"/>
        <end position="250"/>
    </location>
</feature>
<gene>
    <name evidence="4" type="ORF">PV08_05291</name>
</gene>
<name>A0A0D1YJT9_9EURO</name>
<protein>
    <recommendedName>
        <fullName evidence="3">Enoyl reductase (ER) domain-containing protein</fullName>
    </recommendedName>
</protein>